<evidence type="ECO:0000313" key="1">
    <source>
        <dbReference type="EMBL" id="KAG5684027.1"/>
    </source>
</evidence>
<sequence length="148" mass="17455">MFKSHLAMIGFNETPNKKAKFWQAYIRSLKGSEDIRANEGREDFRTPFTIYDEPSTAAGRITVPGYRYLPVHRETYGYSPRAIYSRPSQRPASLHRAPLNAQQAWDDHVDRMRELERRYPSRYGLYLRDKHAPIVINEEYEPETKPIH</sequence>
<gene>
    <name evidence="1" type="ORF">PVAND_013280</name>
</gene>
<organism evidence="1 2">
    <name type="scientific">Polypedilum vanderplanki</name>
    <name type="common">Sleeping chironomid midge</name>
    <dbReference type="NCBI Taxonomy" id="319348"/>
    <lineage>
        <taxon>Eukaryota</taxon>
        <taxon>Metazoa</taxon>
        <taxon>Ecdysozoa</taxon>
        <taxon>Arthropoda</taxon>
        <taxon>Hexapoda</taxon>
        <taxon>Insecta</taxon>
        <taxon>Pterygota</taxon>
        <taxon>Neoptera</taxon>
        <taxon>Endopterygota</taxon>
        <taxon>Diptera</taxon>
        <taxon>Nematocera</taxon>
        <taxon>Chironomoidea</taxon>
        <taxon>Chironomidae</taxon>
        <taxon>Chironominae</taxon>
        <taxon>Polypedilum</taxon>
        <taxon>Polypedilum</taxon>
    </lineage>
</organism>
<evidence type="ECO:0008006" key="3">
    <source>
        <dbReference type="Google" id="ProtNLM"/>
    </source>
</evidence>
<dbReference type="InterPro" id="IPR031828">
    <property type="entry name" value="Myofilin"/>
</dbReference>
<comment type="caution">
    <text evidence="1">The sequence shown here is derived from an EMBL/GenBank/DDBJ whole genome shotgun (WGS) entry which is preliminary data.</text>
</comment>
<dbReference type="Pfam" id="PF15929">
    <property type="entry name" value="Myofilin"/>
    <property type="match status" value="1"/>
</dbReference>
<dbReference type="OrthoDB" id="6328862at2759"/>
<reference evidence="1" key="1">
    <citation type="submission" date="2021-03" db="EMBL/GenBank/DDBJ databases">
        <title>Chromosome level genome of the anhydrobiotic midge Polypedilum vanderplanki.</title>
        <authorList>
            <person name="Yoshida Y."/>
            <person name="Kikawada T."/>
            <person name="Gusev O."/>
        </authorList>
    </citation>
    <scope>NUCLEOTIDE SEQUENCE</scope>
    <source>
        <strain evidence="1">NIAS01</strain>
        <tissue evidence="1">Whole body or cell culture</tissue>
    </source>
</reference>
<proteinExistence type="predicted"/>
<name>A0A9J6CR23_POLVA</name>
<protein>
    <recommendedName>
        <fullName evidence="3">Myofilin</fullName>
    </recommendedName>
</protein>
<dbReference type="EMBL" id="JADBJN010000001">
    <property type="protein sequence ID" value="KAG5684027.1"/>
    <property type="molecule type" value="Genomic_DNA"/>
</dbReference>
<dbReference type="Proteomes" id="UP001107558">
    <property type="component" value="Chromosome 1"/>
</dbReference>
<dbReference type="AlphaFoldDB" id="A0A9J6CR23"/>
<accession>A0A9J6CR23</accession>
<evidence type="ECO:0000313" key="2">
    <source>
        <dbReference type="Proteomes" id="UP001107558"/>
    </source>
</evidence>
<keyword evidence="2" id="KW-1185">Reference proteome</keyword>